<comment type="caution">
    <text evidence="5">The sequence shown here is derived from an EMBL/GenBank/DDBJ whole genome shotgun (WGS) entry which is preliminary data.</text>
</comment>
<gene>
    <name evidence="5" type="ORF">M595_0990</name>
</gene>
<dbReference type="PROSITE" id="PS50911">
    <property type="entry name" value="CHAP"/>
    <property type="match status" value="1"/>
</dbReference>
<evidence type="ECO:0000313" key="6">
    <source>
        <dbReference type="Proteomes" id="UP000017127"/>
    </source>
</evidence>
<dbReference type="AlphaFoldDB" id="U7QRJ8"/>
<dbReference type="SUPFAM" id="SSF54001">
    <property type="entry name" value="Cysteine proteinases"/>
    <property type="match status" value="1"/>
</dbReference>
<evidence type="ECO:0000256" key="1">
    <source>
        <dbReference type="ARBA" id="ARBA00001561"/>
    </source>
</evidence>
<dbReference type="InterPro" id="IPR003646">
    <property type="entry name" value="SH3-like_bac-type"/>
</dbReference>
<dbReference type="OrthoDB" id="468515at2"/>
<organism evidence="5 6">
    <name type="scientific">Lyngbya aestuarii BL J</name>
    <dbReference type="NCBI Taxonomy" id="1348334"/>
    <lineage>
        <taxon>Bacteria</taxon>
        <taxon>Bacillati</taxon>
        <taxon>Cyanobacteriota</taxon>
        <taxon>Cyanophyceae</taxon>
        <taxon>Oscillatoriophycideae</taxon>
        <taxon>Oscillatoriales</taxon>
        <taxon>Microcoleaceae</taxon>
        <taxon>Lyngbya</taxon>
    </lineage>
</organism>
<accession>U7QRJ8</accession>
<dbReference type="RefSeq" id="WP_023064872.1">
    <property type="nucleotide sequence ID" value="NZ_AUZM01000006.1"/>
</dbReference>
<dbReference type="Proteomes" id="UP000017127">
    <property type="component" value="Unassembled WGS sequence"/>
</dbReference>
<sequence>MFFLDKDGETIAGAGINSDLVSQDILQQIAANQLPVSGGTNPVQISTLVSGGYDHIILPHNLSVNSTESLDKTTDLDSFSADLLIGIHAENQVNSPAHQARILTDALTQSVEQLQEFGNSPDFLTQMGVAFGAHFNTEVAQSLAEQWSAGIVETPPIEVIYTADINGANGAFAAASNTIYISEEFLAQNYENVENISTVLLEEYGHYIDTLVNVTDTPGDEGSIFSGVVQGNEFEESELEVLQAVDDTAIVILNGEETVIEQSSPSSFSINLSSSHYRSSGNKFVRANGTGGTRLWCTDYAFGRALEKGLIQQYSGIGGRITGNAGQWDDQAGSWGRQARPNSFVVWDPRQGGAGSVGHVGFVERVNSNGSFVISEANWGSARMSFNSRTITPGSSAFNTAKFVYLEGTTQPSQPSQPSTSAFRGTVDTTLNVRSGPGTNHSVVGSLNSGSSRTFDAVAGGTTHWDSREQRNDKRWFRLSGTNQWVSASFITGNPLFTGSVDTTLNVRSGPGTSNSIVGSFSSGSRQTFDATTVGTTHWDPKERKNENRWFRIQNTNKWVSAAFITGNPTY</sequence>
<evidence type="ECO:0000259" key="3">
    <source>
        <dbReference type="PROSITE" id="PS50911"/>
    </source>
</evidence>
<evidence type="ECO:0000259" key="4">
    <source>
        <dbReference type="PROSITE" id="PS51781"/>
    </source>
</evidence>
<dbReference type="EC" id="3.5.1.28" evidence="2"/>
<dbReference type="InterPro" id="IPR052354">
    <property type="entry name" value="Cell_Wall_Dynamics_Protein"/>
</dbReference>
<proteinExistence type="predicted"/>
<evidence type="ECO:0000313" key="5">
    <source>
        <dbReference type="EMBL" id="ERT09041.1"/>
    </source>
</evidence>
<reference evidence="5 6" key="1">
    <citation type="journal article" date="2013" name="Front. Microbiol.">
        <title>Comparative genomic analyses of the cyanobacterium, Lyngbya aestuarii BL J, a powerful hydrogen producer.</title>
        <authorList>
            <person name="Kothari A."/>
            <person name="Vaughn M."/>
            <person name="Garcia-Pichel F."/>
        </authorList>
    </citation>
    <scope>NUCLEOTIDE SEQUENCE [LARGE SCALE GENOMIC DNA]</scope>
    <source>
        <strain evidence="5 6">BL J</strain>
    </source>
</reference>
<dbReference type="GO" id="GO:0008745">
    <property type="term" value="F:N-acetylmuramoyl-L-alanine amidase activity"/>
    <property type="evidence" value="ECO:0007669"/>
    <property type="project" value="UniProtKB-EC"/>
</dbReference>
<dbReference type="Gene3D" id="2.30.30.40">
    <property type="entry name" value="SH3 Domains"/>
    <property type="match status" value="2"/>
</dbReference>
<dbReference type="SMART" id="SM00287">
    <property type="entry name" value="SH3b"/>
    <property type="match status" value="2"/>
</dbReference>
<dbReference type="PANTHER" id="PTHR34408">
    <property type="entry name" value="FAMILY PROTEIN, PUTATIVE-RELATED"/>
    <property type="match status" value="1"/>
</dbReference>
<dbReference type="PROSITE" id="PS51781">
    <property type="entry name" value="SH3B"/>
    <property type="match status" value="1"/>
</dbReference>
<dbReference type="Gene3D" id="3.90.1720.10">
    <property type="entry name" value="endopeptidase domain like (from Nostoc punctiforme)"/>
    <property type="match status" value="1"/>
</dbReference>
<feature type="domain" description="SH3b" evidence="4">
    <location>
        <begin position="419"/>
        <end position="495"/>
    </location>
</feature>
<feature type="domain" description="Peptidase C51" evidence="3">
    <location>
        <begin position="272"/>
        <end position="405"/>
    </location>
</feature>
<evidence type="ECO:0000256" key="2">
    <source>
        <dbReference type="ARBA" id="ARBA00011901"/>
    </source>
</evidence>
<keyword evidence="6" id="KW-1185">Reference proteome</keyword>
<dbReference type="InterPro" id="IPR038765">
    <property type="entry name" value="Papain-like_cys_pep_sf"/>
</dbReference>
<dbReference type="EMBL" id="AUZM01000006">
    <property type="protein sequence ID" value="ERT09041.1"/>
    <property type="molecule type" value="Genomic_DNA"/>
</dbReference>
<dbReference type="PATRIC" id="fig|1348334.3.peg.966"/>
<name>U7QRJ8_9CYAN</name>
<dbReference type="PANTHER" id="PTHR34408:SF1">
    <property type="entry name" value="GLYCOSYL HYDROLASE FAMILY 19 DOMAIN-CONTAINING PROTEIN HI_1415"/>
    <property type="match status" value="1"/>
</dbReference>
<comment type="catalytic activity">
    <reaction evidence="1">
        <text>Hydrolyzes the link between N-acetylmuramoyl residues and L-amino acid residues in certain cell-wall glycopeptides.</text>
        <dbReference type="EC" id="3.5.1.28"/>
    </reaction>
</comment>
<dbReference type="InterPro" id="IPR007921">
    <property type="entry name" value="CHAP_dom"/>
</dbReference>
<dbReference type="Pfam" id="PF05257">
    <property type="entry name" value="CHAP"/>
    <property type="match status" value="1"/>
</dbReference>
<protein>
    <recommendedName>
        <fullName evidence="2">N-acetylmuramoyl-L-alanine amidase</fullName>
        <ecNumber evidence="2">3.5.1.28</ecNumber>
    </recommendedName>
</protein>